<dbReference type="Proteomes" id="UP000322873">
    <property type="component" value="Unassembled WGS sequence"/>
</dbReference>
<keyword evidence="6" id="KW-1185">Reference proteome</keyword>
<feature type="domain" description="Expansin-like EG45" evidence="4">
    <location>
        <begin position="41"/>
        <end position="129"/>
    </location>
</feature>
<evidence type="ECO:0000313" key="6">
    <source>
        <dbReference type="Proteomes" id="UP000322873"/>
    </source>
</evidence>
<dbReference type="PANTHER" id="PTHR31836">
    <property type="match status" value="1"/>
</dbReference>
<dbReference type="SUPFAM" id="SSF50685">
    <property type="entry name" value="Barwin-like endoglucanases"/>
    <property type="match status" value="1"/>
</dbReference>
<dbReference type="EMBL" id="VICG01000001">
    <property type="protein sequence ID" value="KAA8576356.1"/>
    <property type="molecule type" value="Genomic_DNA"/>
</dbReference>
<feature type="region of interest" description="Disordered" evidence="2">
    <location>
        <begin position="222"/>
        <end position="278"/>
    </location>
</feature>
<dbReference type="CDD" id="cd22271">
    <property type="entry name" value="DPBB_EXP_N-like"/>
    <property type="match status" value="1"/>
</dbReference>
<evidence type="ECO:0000259" key="4">
    <source>
        <dbReference type="PROSITE" id="PS50842"/>
    </source>
</evidence>
<dbReference type="InterPro" id="IPR036908">
    <property type="entry name" value="RlpA-like_sf"/>
</dbReference>
<dbReference type="Gene3D" id="2.60.40.760">
    <property type="entry name" value="Expansin, cellulose-binding-like domain"/>
    <property type="match status" value="1"/>
</dbReference>
<feature type="chain" id="PRO_5024360844" description="Expansin-like EG45 domain-containing protein" evidence="3">
    <location>
        <begin position="25"/>
        <end position="437"/>
    </location>
</feature>
<organism evidence="5 6">
    <name type="scientific">Monilinia fructicola</name>
    <name type="common">Brown rot fungus</name>
    <name type="synonym">Ciboria fructicola</name>
    <dbReference type="NCBI Taxonomy" id="38448"/>
    <lineage>
        <taxon>Eukaryota</taxon>
        <taxon>Fungi</taxon>
        <taxon>Dikarya</taxon>
        <taxon>Ascomycota</taxon>
        <taxon>Pezizomycotina</taxon>
        <taxon>Leotiomycetes</taxon>
        <taxon>Helotiales</taxon>
        <taxon>Sclerotiniaceae</taxon>
        <taxon>Monilinia</taxon>
    </lineage>
</organism>
<evidence type="ECO:0000256" key="2">
    <source>
        <dbReference type="SAM" id="MobiDB-lite"/>
    </source>
</evidence>
<evidence type="ECO:0000256" key="1">
    <source>
        <dbReference type="ARBA" id="ARBA00022729"/>
    </source>
</evidence>
<dbReference type="InterPro" id="IPR049818">
    <property type="entry name" value="Expansin_EXLX1-like"/>
</dbReference>
<comment type="caution">
    <text evidence="5">The sequence shown here is derived from an EMBL/GenBank/DDBJ whole genome shotgun (WGS) entry which is preliminary data.</text>
</comment>
<evidence type="ECO:0000256" key="3">
    <source>
        <dbReference type="SAM" id="SignalP"/>
    </source>
</evidence>
<dbReference type="VEuPathDB" id="FungiDB:MFRU_009g02420"/>
<dbReference type="NCBIfam" id="NF041144">
    <property type="entry name" value="expansin_EXLX1"/>
    <property type="match status" value="1"/>
</dbReference>
<keyword evidence="1 3" id="KW-0732">Signal</keyword>
<dbReference type="InterPro" id="IPR036749">
    <property type="entry name" value="Expansin_CBD_sf"/>
</dbReference>
<dbReference type="Gene3D" id="2.40.40.10">
    <property type="entry name" value="RlpA-like domain"/>
    <property type="match status" value="1"/>
</dbReference>
<name>A0A5M9K812_MONFR</name>
<dbReference type="AlphaFoldDB" id="A0A5M9K812"/>
<protein>
    <recommendedName>
        <fullName evidence="4">Expansin-like EG45 domain-containing protein</fullName>
    </recommendedName>
</protein>
<gene>
    <name evidence="5" type="ORF">EYC84_006489</name>
</gene>
<proteinExistence type="predicted"/>
<dbReference type="PROSITE" id="PS50842">
    <property type="entry name" value="EXPANSIN_EG45"/>
    <property type="match status" value="1"/>
</dbReference>
<dbReference type="InterPro" id="IPR051477">
    <property type="entry name" value="Expansin_CellWall"/>
</dbReference>
<dbReference type="PANTHER" id="PTHR31836:SF21">
    <property type="entry name" value="EXPANSIN-LIKE PROTEIN 7"/>
    <property type="match status" value="1"/>
</dbReference>
<reference evidence="5 6" key="1">
    <citation type="submission" date="2019-06" db="EMBL/GenBank/DDBJ databases">
        <title>Genome Sequence of the Brown Rot Fungal Pathogen Monilinia fructicola.</title>
        <authorList>
            <person name="De Miccolis Angelini R.M."/>
            <person name="Landi L."/>
            <person name="Abate D."/>
            <person name="Pollastro S."/>
            <person name="Romanazzi G."/>
            <person name="Faretra F."/>
        </authorList>
    </citation>
    <scope>NUCLEOTIDE SEQUENCE [LARGE SCALE GENOMIC DNA]</scope>
    <source>
        <strain evidence="5 6">Mfrc123</strain>
    </source>
</reference>
<feature type="region of interest" description="Disordered" evidence="2">
    <location>
        <begin position="310"/>
        <end position="330"/>
    </location>
</feature>
<feature type="signal peptide" evidence="3">
    <location>
        <begin position="1"/>
        <end position="24"/>
    </location>
</feature>
<evidence type="ECO:0000313" key="5">
    <source>
        <dbReference type="EMBL" id="KAA8576356.1"/>
    </source>
</evidence>
<dbReference type="InterPro" id="IPR007112">
    <property type="entry name" value="Expansin/allergen_DPBB_dom"/>
</dbReference>
<accession>A0A5M9K812</accession>
<sequence>MLFSIKSLAIAAGILSVAQGAALAERATSGKASTYGGNTQGGACSFSTYTLPSGVFGTALSSAFWAGSANCGRCVSITGPKGNKITAMITDLCPGGCAGYDLDLYTNAFTTLGSLSQGILDVTWDYVKCPITTPLQLHNKEGVSQWWFSIQVVNAAEGVSKVEVSTNGGSTWQGTTRKDYNFFENPSGFGTTKVDVKVTGISGSTVVVKNVPVTANTVVTASGNLGSNGAAAAPASSSSPIAEPSTAEPSTAEPSTAEPSTATSPIPATPSSSSAILPSTSAAPTTLVSVPASSSVPKVSTSAPIILPSTTAAPSTVEPTTTHDAPSFTYTSEAAPTQSVVWVDSDELAVCSLEIRYRYVGDWEEIKACIEVVFTAGRDSSGDQRCICKMCSIGGLEDWRIGGLGEGLGKLHSFHVLLLLLLCLISSKVLGEQISLS</sequence>
<dbReference type="SUPFAM" id="SSF49590">
    <property type="entry name" value="PHL pollen allergen"/>
    <property type="match status" value="1"/>
</dbReference>